<reference evidence="3 4" key="1">
    <citation type="submission" date="2018-06" db="EMBL/GenBank/DDBJ databases">
        <title>A transcriptomic atlas of mushroom development highlights an independent origin of complex multicellularity.</title>
        <authorList>
            <consortium name="DOE Joint Genome Institute"/>
            <person name="Krizsan K."/>
            <person name="Almasi E."/>
            <person name="Merenyi Z."/>
            <person name="Sahu N."/>
            <person name="Viragh M."/>
            <person name="Koszo T."/>
            <person name="Mondo S."/>
            <person name="Kiss B."/>
            <person name="Balint B."/>
            <person name="Kues U."/>
            <person name="Barry K."/>
            <person name="Hegedus J.C."/>
            <person name="Henrissat B."/>
            <person name="Johnson J."/>
            <person name="Lipzen A."/>
            <person name="Ohm R."/>
            <person name="Nagy I."/>
            <person name="Pangilinan J."/>
            <person name="Yan J."/>
            <person name="Xiong Y."/>
            <person name="Grigoriev I.V."/>
            <person name="Hibbett D.S."/>
            <person name="Nagy L.G."/>
        </authorList>
    </citation>
    <scope>NUCLEOTIDE SEQUENCE [LARGE SCALE GENOMIC DNA]</scope>
    <source>
        <strain evidence="3 4">SZMC22713</strain>
    </source>
</reference>
<evidence type="ECO:0000313" key="3">
    <source>
        <dbReference type="EMBL" id="TDL13245.1"/>
    </source>
</evidence>
<dbReference type="EMBL" id="ML170805">
    <property type="protein sequence ID" value="TDL13245.1"/>
    <property type="molecule type" value="Genomic_DNA"/>
</dbReference>
<dbReference type="InterPro" id="IPR011320">
    <property type="entry name" value="RNase_H1_N"/>
</dbReference>
<dbReference type="InterPro" id="IPR009027">
    <property type="entry name" value="Ribosomal_bL9/RNase_H1_N"/>
</dbReference>
<proteinExistence type="predicted"/>
<keyword evidence="4" id="KW-1185">Reference proteome</keyword>
<feature type="compositionally biased region" description="Low complexity" evidence="1">
    <location>
        <begin position="105"/>
        <end position="128"/>
    </location>
</feature>
<dbReference type="Proteomes" id="UP000294933">
    <property type="component" value="Unassembled WGS sequence"/>
</dbReference>
<accession>A0A4Y7PDB9</accession>
<gene>
    <name evidence="3" type="ORF">BD410DRAFT_847157</name>
</gene>
<name>A0A4Y7PDB9_9AGAM</name>
<dbReference type="SUPFAM" id="SSF55658">
    <property type="entry name" value="L9 N-domain-like"/>
    <property type="match status" value="1"/>
</dbReference>
<evidence type="ECO:0000259" key="2">
    <source>
        <dbReference type="Pfam" id="PF01693"/>
    </source>
</evidence>
<protein>
    <recommendedName>
        <fullName evidence="2">Ribonuclease H1 N-terminal domain-containing protein</fullName>
    </recommendedName>
</protein>
<dbReference type="OrthoDB" id="3270804at2759"/>
<feature type="region of interest" description="Disordered" evidence="1">
    <location>
        <begin position="97"/>
        <end position="138"/>
    </location>
</feature>
<dbReference type="Pfam" id="PF01693">
    <property type="entry name" value="Cauli_VI"/>
    <property type="match status" value="1"/>
</dbReference>
<dbReference type="AlphaFoldDB" id="A0A4Y7PDB9"/>
<evidence type="ECO:0000256" key="1">
    <source>
        <dbReference type="SAM" id="MobiDB-lite"/>
    </source>
</evidence>
<feature type="domain" description="Ribonuclease H1 N-terminal" evidence="2">
    <location>
        <begin position="35"/>
        <end position="74"/>
    </location>
</feature>
<dbReference type="VEuPathDB" id="FungiDB:BD410DRAFT_847157"/>
<evidence type="ECO:0000313" key="4">
    <source>
        <dbReference type="Proteomes" id="UP000294933"/>
    </source>
</evidence>
<sequence length="203" mass="21760">MPSTLTLLQRDILSRISGLCPSRAIPQPIPTDSAFYVITCGRELGIFTDALVAKNLTDGVKGAAQKRYTSFPDAFDSWNAFLDRTFCTSFDPADPEAVLIPTRPNTPQATAPTGPNAPNTPQATAPTGPNAPVPTIPNAPQVNVHGESYFVVLEGAYPGVYSKVLDFAIAMADEGHAYTILGRERADAFFVKSYMEGNVHVSI</sequence>
<organism evidence="3 4">
    <name type="scientific">Rickenella mellea</name>
    <dbReference type="NCBI Taxonomy" id="50990"/>
    <lineage>
        <taxon>Eukaryota</taxon>
        <taxon>Fungi</taxon>
        <taxon>Dikarya</taxon>
        <taxon>Basidiomycota</taxon>
        <taxon>Agaricomycotina</taxon>
        <taxon>Agaricomycetes</taxon>
        <taxon>Hymenochaetales</taxon>
        <taxon>Rickenellaceae</taxon>
        <taxon>Rickenella</taxon>
    </lineage>
</organism>